<proteinExistence type="inferred from homology"/>
<comment type="similarity">
    <text evidence="6 19">Belongs to the PI3/PI4-kinase family. Type II PI4K subfamily.</text>
</comment>
<dbReference type="GO" id="GO:0031901">
    <property type="term" value="C:early endosome membrane"/>
    <property type="evidence" value="ECO:0007669"/>
    <property type="project" value="UniProtKB-SubCell"/>
</dbReference>
<evidence type="ECO:0000256" key="12">
    <source>
        <dbReference type="ARBA" id="ARBA00022777"/>
    </source>
</evidence>
<keyword evidence="10 19" id="KW-0547">Nucleotide-binding</keyword>
<evidence type="ECO:0000256" key="18">
    <source>
        <dbReference type="ARBA" id="ARBA00036767"/>
    </source>
</evidence>
<comment type="subcellular location">
    <subcellularLocation>
        <location evidence="2">Cell membrane</location>
    </subcellularLocation>
    <subcellularLocation>
        <location evidence="4">Cytoplasm</location>
        <location evidence="4">Cytosol</location>
    </subcellularLocation>
    <subcellularLocation>
        <location evidence="1">Early endosome membrane</location>
    </subcellularLocation>
    <subcellularLocation>
        <location evidence="5">Endoplasmic reticulum membrane</location>
    </subcellularLocation>
    <subcellularLocation>
        <location evidence="3">Golgi apparatus membrane</location>
        <topology evidence="3">Peripheral membrane protein</topology>
    </subcellularLocation>
    <subcellularLocation>
        <location evidence="19">Membrane</location>
        <topology evidence="19">Peripheral membrane protein</topology>
    </subcellularLocation>
</comment>
<dbReference type="EC" id="2.7.1.67" evidence="19"/>
<dbReference type="GO" id="GO:0007030">
    <property type="term" value="P:Golgi organization"/>
    <property type="evidence" value="ECO:0007669"/>
    <property type="project" value="TreeGrafter"/>
</dbReference>
<evidence type="ECO:0000256" key="3">
    <source>
        <dbReference type="ARBA" id="ARBA00004395"/>
    </source>
</evidence>
<reference evidence="21 22" key="1">
    <citation type="submission" date="2019-09" db="EMBL/GenBank/DDBJ databases">
        <title>Bird 10,000 Genomes (B10K) Project - Family phase.</title>
        <authorList>
            <person name="Zhang G."/>
        </authorList>
    </citation>
    <scope>NUCLEOTIDE SEQUENCE [LARGE SCALE GENOMIC DNA]</scope>
    <source>
        <strain evidence="21">B10K-DU-002-81</strain>
    </source>
</reference>
<evidence type="ECO:0000256" key="5">
    <source>
        <dbReference type="ARBA" id="ARBA00004586"/>
    </source>
</evidence>
<dbReference type="GO" id="GO:0005765">
    <property type="term" value="C:lysosomal membrane"/>
    <property type="evidence" value="ECO:0007669"/>
    <property type="project" value="TreeGrafter"/>
</dbReference>
<keyword evidence="14 19" id="KW-0067">ATP-binding</keyword>
<name>A0A7L2QTG8_9PASS</name>
<gene>
    <name evidence="21" type="primary">Pi4k2b</name>
    <name evidence="21" type="ORF">OXYMAD_R03107</name>
</gene>
<organism evidence="21 22">
    <name type="scientific">Oxylabes madagascariensis</name>
    <name type="common">white-throated Oxylabes</name>
    <dbReference type="NCBI Taxonomy" id="98144"/>
    <lineage>
        <taxon>Eukaryota</taxon>
        <taxon>Metazoa</taxon>
        <taxon>Chordata</taxon>
        <taxon>Craniata</taxon>
        <taxon>Vertebrata</taxon>
        <taxon>Euteleostomi</taxon>
        <taxon>Archelosauria</taxon>
        <taxon>Archosauria</taxon>
        <taxon>Dinosauria</taxon>
        <taxon>Saurischia</taxon>
        <taxon>Theropoda</taxon>
        <taxon>Coelurosauria</taxon>
        <taxon>Aves</taxon>
        <taxon>Neognathae</taxon>
        <taxon>Neoaves</taxon>
        <taxon>Telluraves</taxon>
        <taxon>Australaves</taxon>
        <taxon>Passeriformes</taxon>
        <taxon>Sylvioidea</taxon>
        <taxon>Timaliidae</taxon>
        <taxon>Oxylabes</taxon>
    </lineage>
</organism>
<feature type="non-terminal residue" evidence="21">
    <location>
        <position position="380"/>
    </location>
</feature>
<evidence type="ECO:0000256" key="13">
    <source>
        <dbReference type="ARBA" id="ARBA00022824"/>
    </source>
</evidence>
<evidence type="ECO:0000256" key="8">
    <source>
        <dbReference type="ARBA" id="ARBA00022490"/>
    </source>
</evidence>
<dbReference type="GO" id="GO:0005524">
    <property type="term" value="F:ATP binding"/>
    <property type="evidence" value="ECO:0007669"/>
    <property type="project" value="UniProtKB-UniRule"/>
</dbReference>
<accession>A0A7L2QTG8</accession>
<dbReference type="GO" id="GO:0005802">
    <property type="term" value="C:trans-Golgi network"/>
    <property type="evidence" value="ECO:0007669"/>
    <property type="project" value="TreeGrafter"/>
</dbReference>
<evidence type="ECO:0000256" key="2">
    <source>
        <dbReference type="ARBA" id="ARBA00004236"/>
    </source>
</evidence>
<evidence type="ECO:0000259" key="20">
    <source>
        <dbReference type="PROSITE" id="PS50290"/>
    </source>
</evidence>
<dbReference type="PROSITE" id="PS50290">
    <property type="entry name" value="PI3_4_KINASE_3"/>
    <property type="match status" value="1"/>
</dbReference>
<keyword evidence="12 19" id="KW-0418">Kinase</keyword>
<dbReference type="Pfam" id="PF00454">
    <property type="entry name" value="PI3_PI4_kinase"/>
    <property type="match status" value="1"/>
</dbReference>
<keyword evidence="17 19" id="KW-0472">Membrane</keyword>
<dbReference type="EMBL" id="VYZR01058392">
    <property type="protein sequence ID" value="NXR99904.1"/>
    <property type="molecule type" value="Genomic_DNA"/>
</dbReference>
<evidence type="ECO:0000256" key="4">
    <source>
        <dbReference type="ARBA" id="ARBA00004514"/>
    </source>
</evidence>
<dbReference type="GO" id="GO:0005789">
    <property type="term" value="C:endoplasmic reticulum membrane"/>
    <property type="evidence" value="ECO:0007669"/>
    <property type="project" value="UniProtKB-SubCell"/>
</dbReference>
<dbReference type="GO" id="GO:0000139">
    <property type="term" value="C:Golgi membrane"/>
    <property type="evidence" value="ECO:0007669"/>
    <property type="project" value="UniProtKB-SubCell"/>
</dbReference>
<dbReference type="GO" id="GO:0007032">
    <property type="term" value="P:endosome organization"/>
    <property type="evidence" value="ECO:0007669"/>
    <property type="project" value="TreeGrafter"/>
</dbReference>
<keyword evidence="8" id="KW-0963">Cytoplasm</keyword>
<dbReference type="GO" id="GO:0005886">
    <property type="term" value="C:plasma membrane"/>
    <property type="evidence" value="ECO:0007669"/>
    <property type="project" value="UniProtKB-SubCell"/>
</dbReference>
<dbReference type="OrthoDB" id="3349449at2759"/>
<keyword evidence="16" id="KW-0443">Lipid metabolism</keyword>
<evidence type="ECO:0000256" key="16">
    <source>
        <dbReference type="ARBA" id="ARBA00023098"/>
    </source>
</evidence>
<keyword evidence="22" id="KW-1185">Reference proteome</keyword>
<dbReference type="GO" id="GO:0004430">
    <property type="term" value="F:1-phosphatidylinositol 4-kinase activity"/>
    <property type="evidence" value="ECO:0007669"/>
    <property type="project" value="UniProtKB-UniRule"/>
</dbReference>
<keyword evidence="15" id="KW-0333">Golgi apparatus</keyword>
<protein>
    <recommendedName>
        <fullName evidence="19">Phosphatidylinositol 4-kinase type 2</fullName>
        <ecNumber evidence="19">2.7.1.67</ecNumber>
    </recommendedName>
</protein>
<evidence type="ECO:0000313" key="22">
    <source>
        <dbReference type="Proteomes" id="UP000570288"/>
    </source>
</evidence>
<evidence type="ECO:0000256" key="14">
    <source>
        <dbReference type="ARBA" id="ARBA00022840"/>
    </source>
</evidence>
<comment type="catalytic activity">
    <reaction evidence="18">
        <text>a 1,2-diacyl-sn-glycero-3-phospho-(1D-myo-inositol) + ATP = a 1,2-diacyl-sn-glycero-3-phospho-(1D-myo-inositol 4-phosphate) + ADP + H(+)</text>
        <dbReference type="Rhea" id="RHEA:19877"/>
        <dbReference type="ChEBI" id="CHEBI:15378"/>
        <dbReference type="ChEBI" id="CHEBI:30616"/>
        <dbReference type="ChEBI" id="CHEBI:57880"/>
        <dbReference type="ChEBI" id="CHEBI:58178"/>
        <dbReference type="ChEBI" id="CHEBI:456216"/>
        <dbReference type="EC" id="2.7.1.67"/>
    </reaction>
    <physiologicalReaction direction="left-to-right" evidence="18">
        <dbReference type="Rhea" id="RHEA:19878"/>
    </physiologicalReaction>
</comment>
<evidence type="ECO:0000256" key="17">
    <source>
        <dbReference type="ARBA" id="ARBA00023136"/>
    </source>
</evidence>
<evidence type="ECO:0000313" key="21">
    <source>
        <dbReference type="EMBL" id="NXR99904.1"/>
    </source>
</evidence>
<dbReference type="AlphaFoldDB" id="A0A7L2QTG8"/>
<dbReference type="Gene3D" id="1.10.1070.20">
    <property type="match status" value="1"/>
</dbReference>
<keyword evidence="13" id="KW-0256">Endoplasmic reticulum</keyword>
<evidence type="ECO:0000256" key="6">
    <source>
        <dbReference type="ARBA" id="ARBA00008941"/>
    </source>
</evidence>
<evidence type="ECO:0000256" key="7">
    <source>
        <dbReference type="ARBA" id="ARBA00022475"/>
    </source>
</evidence>
<dbReference type="PANTHER" id="PTHR12865">
    <property type="entry name" value="PHOSPHATIDYLINOSITOL 4-KINASE TYPE-II"/>
    <property type="match status" value="1"/>
</dbReference>
<evidence type="ECO:0000256" key="19">
    <source>
        <dbReference type="RuleBase" id="RU367084"/>
    </source>
</evidence>
<dbReference type="GO" id="GO:0046854">
    <property type="term" value="P:phosphatidylinositol phosphate biosynthetic process"/>
    <property type="evidence" value="ECO:0007669"/>
    <property type="project" value="UniProtKB-UniRule"/>
</dbReference>
<sequence length="380" mass="44106">SGHTGHTADMNIFLDDPEFAELILRTEQAIECGVFPERISQGSSGSYFAKDPKGVSTLLQSQTHHQQQVENGNSKFFEFFLMLCNQDFFILRKLVEKSLGKSYVQICFVVWLVSETFNYSAIDRAKSRGKKYALEKVPKVAKKFNRIGLPPKVGSFQLFVEGYKEADYWLRKFEADPLPENTRKEFQSQFERLVILDYVIRNTDRGNDNWLVRYEKQDDGLDLSDKDSQWTITKESIKIAAIDNGLAFPFKHPDEWRAYPFHWAWLPQAKVPFSQETRDLVLPRLSDMNFVQDLCEDLYELFKTDKGFDRATFENQMSVMRGQILNLTQALKDEKSPIQLVQMPRVVIERSSTGSQGRIVHLSNAFTQTFHSRKPFFSSW</sequence>
<keyword evidence="7" id="KW-1003">Cell membrane</keyword>
<keyword evidence="11" id="KW-0967">Endosome</keyword>
<comment type="caution">
    <text evidence="21">The sequence shown here is derived from an EMBL/GenBank/DDBJ whole genome shotgun (WGS) entry which is preliminary data.</text>
</comment>
<dbReference type="InterPro" id="IPR000403">
    <property type="entry name" value="PI3/4_kinase_cat_dom"/>
</dbReference>
<evidence type="ECO:0000256" key="9">
    <source>
        <dbReference type="ARBA" id="ARBA00022679"/>
    </source>
</evidence>
<keyword evidence="9 19" id="KW-0808">Transferase</keyword>
<dbReference type="GO" id="GO:0005829">
    <property type="term" value="C:cytosol"/>
    <property type="evidence" value="ECO:0007669"/>
    <property type="project" value="UniProtKB-SubCell"/>
</dbReference>
<dbReference type="InterPro" id="IPR039756">
    <property type="entry name" value="Lsb6/PI4K2"/>
</dbReference>
<feature type="domain" description="PI3K/PI4K catalytic" evidence="20">
    <location>
        <begin position="33"/>
        <end position="350"/>
    </location>
</feature>
<feature type="non-terminal residue" evidence="21">
    <location>
        <position position="1"/>
    </location>
</feature>
<evidence type="ECO:0000256" key="15">
    <source>
        <dbReference type="ARBA" id="ARBA00023034"/>
    </source>
</evidence>
<evidence type="ECO:0000256" key="10">
    <source>
        <dbReference type="ARBA" id="ARBA00022741"/>
    </source>
</evidence>
<dbReference type="Proteomes" id="UP000570288">
    <property type="component" value="Unassembled WGS sequence"/>
</dbReference>
<dbReference type="PANTHER" id="PTHR12865:SF6">
    <property type="entry name" value="PHOSPHATIDYLINOSITOL 4-KINASE TYPE 2-BETA"/>
    <property type="match status" value="1"/>
</dbReference>
<evidence type="ECO:0000256" key="11">
    <source>
        <dbReference type="ARBA" id="ARBA00022753"/>
    </source>
</evidence>
<evidence type="ECO:0000256" key="1">
    <source>
        <dbReference type="ARBA" id="ARBA00004146"/>
    </source>
</evidence>